<dbReference type="EMBL" id="BONQ01000160">
    <property type="protein sequence ID" value="GIG51689.1"/>
    <property type="molecule type" value="Genomic_DNA"/>
</dbReference>
<proteinExistence type="predicted"/>
<gene>
    <name evidence="1" type="ORF">Dsi01nite_097300</name>
</gene>
<keyword evidence="2" id="KW-1185">Reference proteome</keyword>
<protein>
    <submittedName>
        <fullName evidence="1">Uncharacterized protein</fullName>
    </submittedName>
</protein>
<reference evidence="1" key="1">
    <citation type="submission" date="2021-01" db="EMBL/GenBank/DDBJ databases">
        <title>Whole genome shotgun sequence of Dactylosporangium siamense NBRC 106093.</title>
        <authorList>
            <person name="Komaki H."/>
            <person name="Tamura T."/>
        </authorList>
    </citation>
    <scope>NUCLEOTIDE SEQUENCE</scope>
    <source>
        <strain evidence="1">NBRC 106093</strain>
    </source>
</reference>
<dbReference type="AlphaFoldDB" id="A0A919PX09"/>
<organism evidence="1 2">
    <name type="scientific">Dactylosporangium siamense</name>
    <dbReference type="NCBI Taxonomy" id="685454"/>
    <lineage>
        <taxon>Bacteria</taxon>
        <taxon>Bacillati</taxon>
        <taxon>Actinomycetota</taxon>
        <taxon>Actinomycetes</taxon>
        <taxon>Micromonosporales</taxon>
        <taxon>Micromonosporaceae</taxon>
        <taxon>Dactylosporangium</taxon>
    </lineage>
</organism>
<evidence type="ECO:0000313" key="2">
    <source>
        <dbReference type="Proteomes" id="UP000660611"/>
    </source>
</evidence>
<sequence>MANSATRLAPVATDTTSDAIAVCISIDDTVVEPGAASAGSSAAVGRGRRWVIVMVGASRCVRDHDRSVAPGQTDP</sequence>
<dbReference type="Proteomes" id="UP000660611">
    <property type="component" value="Unassembled WGS sequence"/>
</dbReference>
<name>A0A919PX09_9ACTN</name>
<evidence type="ECO:0000313" key="1">
    <source>
        <dbReference type="EMBL" id="GIG51689.1"/>
    </source>
</evidence>
<accession>A0A919PX09</accession>
<comment type="caution">
    <text evidence="1">The sequence shown here is derived from an EMBL/GenBank/DDBJ whole genome shotgun (WGS) entry which is preliminary data.</text>
</comment>